<accession>A0ABQ9UK54</accession>
<dbReference type="EMBL" id="JASSZA010000011">
    <property type="protein sequence ID" value="KAK2097251.1"/>
    <property type="molecule type" value="Genomic_DNA"/>
</dbReference>
<proteinExistence type="predicted"/>
<evidence type="ECO:0000313" key="2">
    <source>
        <dbReference type="EMBL" id="KAK2097251.1"/>
    </source>
</evidence>
<name>A0ABQ9UK54_SAGOE</name>
<evidence type="ECO:0000256" key="1">
    <source>
        <dbReference type="SAM" id="MobiDB-lite"/>
    </source>
</evidence>
<evidence type="ECO:0000313" key="3">
    <source>
        <dbReference type="Proteomes" id="UP001266305"/>
    </source>
</evidence>
<protein>
    <submittedName>
        <fullName evidence="2">Uncharacterized protein</fullName>
    </submittedName>
</protein>
<feature type="compositionally biased region" description="Polar residues" evidence="1">
    <location>
        <begin position="27"/>
        <end position="37"/>
    </location>
</feature>
<dbReference type="Proteomes" id="UP001266305">
    <property type="component" value="Unassembled WGS sequence"/>
</dbReference>
<gene>
    <name evidence="2" type="ORF">P7K49_022702</name>
</gene>
<comment type="caution">
    <text evidence="2">The sequence shown here is derived from an EMBL/GenBank/DDBJ whole genome shotgun (WGS) entry which is preliminary data.</text>
</comment>
<sequence length="174" mass="18155">MALGGRLLDHTVAAGGLQVQGDAPGAENTSGQGQQPQRHPRLSPYWWPPLLTKNSILFTKLAGESKPKCVLVIEVHRNAAAAPKSGISTPKRGTSVELGTPPGLLRCRGLSQNGHKGPGDLDGVAPVEARAPHTPHSRRKGQGSTPPGPEHRSPTWSHQGGEAQAAADPPRTGL</sequence>
<feature type="region of interest" description="Disordered" evidence="1">
    <location>
        <begin position="79"/>
        <end position="174"/>
    </location>
</feature>
<organism evidence="2 3">
    <name type="scientific">Saguinus oedipus</name>
    <name type="common">Cotton-top tamarin</name>
    <name type="synonym">Oedipomidas oedipus</name>
    <dbReference type="NCBI Taxonomy" id="9490"/>
    <lineage>
        <taxon>Eukaryota</taxon>
        <taxon>Metazoa</taxon>
        <taxon>Chordata</taxon>
        <taxon>Craniata</taxon>
        <taxon>Vertebrata</taxon>
        <taxon>Euteleostomi</taxon>
        <taxon>Mammalia</taxon>
        <taxon>Eutheria</taxon>
        <taxon>Euarchontoglires</taxon>
        <taxon>Primates</taxon>
        <taxon>Haplorrhini</taxon>
        <taxon>Platyrrhini</taxon>
        <taxon>Cebidae</taxon>
        <taxon>Callitrichinae</taxon>
        <taxon>Saguinus</taxon>
    </lineage>
</organism>
<reference evidence="2 3" key="1">
    <citation type="submission" date="2023-05" db="EMBL/GenBank/DDBJ databases">
        <title>B98-5 Cell Line De Novo Hybrid Assembly: An Optical Mapping Approach.</title>
        <authorList>
            <person name="Kananen K."/>
            <person name="Auerbach J.A."/>
            <person name="Kautto E."/>
            <person name="Blachly J.S."/>
        </authorList>
    </citation>
    <scope>NUCLEOTIDE SEQUENCE [LARGE SCALE GENOMIC DNA]</scope>
    <source>
        <strain evidence="2">B95-8</strain>
        <tissue evidence="2">Cell line</tissue>
    </source>
</reference>
<keyword evidence="3" id="KW-1185">Reference proteome</keyword>
<feature type="region of interest" description="Disordered" evidence="1">
    <location>
        <begin position="18"/>
        <end position="44"/>
    </location>
</feature>